<comment type="subcellular location">
    <subcellularLocation>
        <location evidence="1">Membrane</location>
        <topology evidence="1">Multi-pass membrane protein</topology>
    </subcellularLocation>
</comment>
<dbReference type="InterPro" id="IPR007271">
    <property type="entry name" value="Nuc_sug_transpt"/>
</dbReference>
<gene>
    <name evidence="6" type="ORF">HRG_05846</name>
</gene>
<dbReference type="RefSeq" id="XP_044720849.1">
    <property type="nucleotide sequence ID" value="XM_044864317.1"/>
</dbReference>
<proteinExistence type="predicted"/>
<name>A0A9P8SJS2_9HYPO</name>
<evidence type="ECO:0000313" key="7">
    <source>
        <dbReference type="Proteomes" id="UP000824596"/>
    </source>
</evidence>
<accession>A0A9P8SJS2</accession>
<feature type="transmembrane region" description="Helical" evidence="5">
    <location>
        <begin position="209"/>
        <end position="227"/>
    </location>
</feature>
<evidence type="ECO:0000256" key="2">
    <source>
        <dbReference type="ARBA" id="ARBA00022692"/>
    </source>
</evidence>
<feature type="transmembrane region" description="Helical" evidence="5">
    <location>
        <begin position="134"/>
        <end position="156"/>
    </location>
</feature>
<dbReference type="GO" id="GO:0000139">
    <property type="term" value="C:Golgi membrane"/>
    <property type="evidence" value="ECO:0007669"/>
    <property type="project" value="InterPro"/>
</dbReference>
<dbReference type="PANTHER" id="PTHR10231">
    <property type="entry name" value="NUCLEOTIDE-SUGAR TRANSMEMBRANE TRANSPORTER"/>
    <property type="match status" value="1"/>
</dbReference>
<organism evidence="6 7">
    <name type="scientific">Hirsutella rhossiliensis</name>
    <dbReference type="NCBI Taxonomy" id="111463"/>
    <lineage>
        <taxon>Eukaryota</taxon>
        <taxon>Fungi</taxon>
        <taxon>Dikarya</taxon>
        <taxon>Ascomycota</taxon>
        <taxon>Pezizomycotina</taxon>
        <taxon>Sordariomycetes</taxon>
        <taxon>Hypocreomycetidae</taxon>
        <taxon>Hypocreales</taxon>
        <taxon>Ophiocordycipitaceae</taxon>
        <taxon>Hirsutella</taxon>
    </lineage>
</organism>
<dbReference type="GeneID" id="68354975"/>
<keyword evidence="3 5" id="KW-1133">Transmembrane helix</keyword>
<reference evidence="6" key="1">
    <citation type="submission" date="2021-09" db="EMBL/GenBank/DDBJ databases">
        <title>A high-quality genome of the endoparasitic fungus Hirsutella rhossiliensis with a comparison of Hirsutella genomes reveals transposable elements contributing to genome size variation.</title>
        <authorList>
            <person name="Lin R."/>
            <person name="Jiao Y."/>
            <person name="Sun X."/>
            <person name="Ling J."/>
            <person name="Xie B."/>
            <person name="Cheng X."/>
        </authorList>
    </citation>
    <scope>NUCLEOTIDE SEQUENCE</scope>
    <source>
        <strain evidence="6">HR02</strain>
    </source>
</reference>
<dbReference type="GO" id="GO:0015165">
    <property type="term" value="F:pyrimidine nucleotide-sugar transmembrane transporter activity"/>
    <property type="evidence" value="ECO:0007669"/>
    <property type="project" value="InterPro"/>
</dbReference>
<feature type="transmembrane region" description="Helical" evidence="5">
    <location>
        <begin position="41"/>
        <end position="63"/>
    </location>
</feature>
<evidence type="ECO:0000256" key="3">
    <source>
        <dbReference type="ARBA" id="ARBA00022989"/>
    </source>
</evidence>
<keyword evidence="4 5" id="KW-0472">Membrane</keyword>
<feature type="transmembrane region" description="Helical" evidence="5">
    <location>
        <begin position="12"/>
        <end position="29"/>
    </location>
</feature>
<dbReference type="NCBIfam" id="TIGR00803">
    <property type="entry name" value="nst"/>
    <property type="match status" value="1"/>
</dbReference>
<sequence>MILSTDAALSKTQWIAIFIQLFGLILTQYKPENGTAYPISIYVLLLFQVFVSASSGVYNGHLLKTNENSPHADNMILYAAGAFVNLLCHVSIFMISADEPHFFQGYGDIRAILVVLSSVFIGFATTLVYKYADAVLKCFAVAASTAILLYASPILFEDELGSLVVPGTIIVFVASALYISYPAPPSSGYSTKHAARTGPLKAFKEYSRMSLALSTLGTIVIVAFLAMSKDKVPRAAYANVKPTHEPAAGAGNFSSPFRNVLAMVRWNTPYPERIPRIMEYQPFFDTVHISVPDMMPEQPPEHYNWTHDQFPTTNLIYRQVANMMKLVLAGRPDIKGLMYFHFDAWLDPLGWNDTDFDNMWFTYGHPLHNCMTNTDSNSWWGWKQDMHLPAKAAAQFVHQLGLDYQVNPDEWCIGWSDIYFIPRSFFGDFVLLAEIFERFDVFHEVATPTIAHIINNSRRSSLKTTSLDQVRDCWGSCCDSGPTVEDVLTAHCGHRLDYLNETVTDAFYKKLASQAQRLRPNLI</sequence>
<dbReference type="Proteomes" id="UP000824596">
    <property type="component" value="Unassembled WGS sequence"/>
</dbReference>
<evidence type="ECO:0000313" key="6">
    <source>
        <dbReference type="EMBL" id="KAH0963336.1"/>
    </source>
</evidence>
<keyword evidence="7" id="KW-1185">Reference proteome</keyword>
<dbReference type="AlphaFoldDB" id="A0A9P8SJS2"/>
<evidence type="ECO:0000256" key="5">
    <source>
        <dbReference type="SAM" id="Phobius"/>
    </source>
</evidence>
<feature type="transmembrane region" description="Helical" evidence="5">
    <location>
        <begin position="163"/>
        <end position="181"/>
    </location>
</feature>
<comment type="caution">
    <text evidence="6">The sequence shown here is derived from an EMBL/GenBank/DDBJ whole genome shotgun (WGS) entry which is preliminary data.</text>
</comment>
<evidence type="ECO:0000256" key="4">
    <source>
        <dbReference type="ARBA" id="ARBA00023136"/>
    </source>
</evidence>
<feature type="transmembrane region" description="Helical" evidence="5">
    <location>
        <begin position="109"/>
        <end position="128"/>
    </location>
</feature>
<feature type="transmembrane region" description="Helical" evidence="5">
    <location>
        <begin position="75"/>
        <end position="97"/>
    </location>
</feature>
<dbReference type="Pfam" id="PF04142">
    <property type="entry name" value="Nuc_sug_transp"/>
    <property type="match status" value="1"/>
</dbReference>
<protein>
    <submittedName>
        <fullName evidence="6">Nucleotide-sugar transporter domain-containing protein</fullName>
    </submittedName>
</protein>
<keyword evidence="2 5" id="KW-0812">Transmembrane</keyword>
<evidence type="ECO:0000256" key="1">
    <source>
        <dbReference type="ARBA" id="ARBA00004141"/>
    </source>
</evidence>
<dbReference type="OrthoDB" id="408493at2759"/>
<dbReference type="EMBL" id="JAIZPD010000005">
    <property type="protein sequence ID" value="KAH0963336.1"/>
    <property type="molecule type" value="Genomic_DNA"/>
</dbReference>